<keyword evidence="2" id="KW-1185">Reference proteome</keyword>
<dbReference type="Proteomes" id="UP000233837">
    <property type="component" value="Unassembled WGS sequence"/>
</dbReference>
<evidence type="ECO:0000313" key="1">
    <source>
        <dbReference type="EMBL" id="PKU70774.1"/>
    </source>
</evidence>
<proteinExistence type="predicted"/>
<sequence length="311" mass="35466">MDRHKWHSLHRALARTGHNIRLYLDAARSLEDSARSCYEAPISMFSDVFVQSLVLDSIFALELFRDVVRKGFPGLGYSPNDPVFALPLFILDWILALQLGYEPSCSYLVAPFTLHFFNPLMPTDELLPPTTSSGSLYKAGRSGSLHCLEVFRRSLLPCPTPVSCPHLSCRGKQSTRPVAAAFPTPISDACWLPIADKRRRQLIHCVVDLRDAGIKFRRQTDVQFWDIEFKDGVLYIPRLFIHDGTKSLFLNYIAFEQCHLKCDNHITSYLIFMDNLINSEEDVGYLHDKEIIEHLLGSDGKVADMFNWLCQ</sequence>
<dbReference type="STRING" id="906689.A0A2I0W538"/>
<dbReference type="PANTHER" id="PTHR31170">
    <property type="entry name" value="BNAC04G53230D PROTEIN"/>
    <property type="match status" value="1"/>
</dbReference>
<organism evidence="1 2">
    <name type="scientific">Dendrobium catenatum</name>
    <dbReference type="NCBI Taxonomy" id="906689"/>
    <lineage>
        <taxon>Eukaryota</taxon>
        <taxon>Viridiplantae</taxon>
        <taxon>Streptophyta</taxon>
        <taxon>Embryophyta</taxon>
        <taxon>Tracheophyta</taxon>
        <taxon>Spermatophyta</taxon>
        <taxon>Magnoliopsida</taxon>
        <taxon>Liliopsida</taxon>
        <taxon>Asparagales</taxon>
        <taxon>Orchidaceae</taxon>
        <taxon>Epidendroideae</taxon>
        <taxon>Malaxideae</taxon>
        <taxon>Dendrobiinae</taxon>
        <taxon>Dendrobium</taxon>
    </lineage>
</organism>
<name>A0A2I0W538_9ASPA</name>
<gene>
    <name evidence="1" type="ORF">MA16_Dca012527</name>
</gene>
<reference evidence="1 2" key="2">
    <citation type="journal article" date="2017" name="Nature">
        <title>The Apostasia genome and the evolution of orchids.</title>
        <authorList>
            <person name="Zhang G.Q."/>
            <person name="Liu K.W."/>
            <person name="Li Z."/>
            <person name="Lohaus R."/>
            <person name="Hsiao Y.Y."/>
            <person name="Niu S.C."/>
            <person name="Wang J.Y."/>
            <person name="Lin Y.C."/>
            <person name="Xu Q."/>
            <person name="Chen L.J."/>
            <person name="Yoshida K."/>
            <person name="Fujiwara S."/>
            <person name="Wang Z.W."/>
            <person name="Zhang Y.Q."/>
            <person name="Mitsuda N."/>
            <person name="Wang M."/>
            <person name="Liu G.H."/>
            <person name="Pecoraro L."/>
            <person name="Huang H.X."/>
            <person name="Xiao X.J."/>
            <person name="Lin M."/>
            <person name="Wu X.Y."/>
            <person name="Wu W.L."/>
            <person name="Chen Y.Y."/>
            <person name="Chang S.B."/>
            <person name="Sakamoto S."/>
            <person name="Ohme-Takagi M."/>
            <person name="Yagi M."/>
            <person name="Zeng S.J."/>
            <person name="Shen C.Y."/>
            <person name="Yeh C.M."/>
            <person name="Luo Y.B."/>
            <person name="Tsai W.C."/>
            <person name="Van de Peer Y."/>
            <person name="Liu Z.J."/>
        </authorList>
    </citation>
    <scope>NUCLEOTIDE SEQUENCE [LARGE SCALE GENOMIC DNA]</scope>
    <source>
        <tissue evidence="1">The whole plant</tissue>
    </source>
</reference>
<protein>
    <submittedName>
        <fullName evidence="1">UPF0481 protein</fullName>
    </submittedName>
</protein>
<dbReference type="Pfam" id="PF03140">
    <property type="entry name" value="DUF247"/>
    <property type="match status" value="1"/>
</dbReference>
<dbReference type="PANTHER" id="PTHR31170:SF25">
    <property type="entry name" value="BNAA09G04570D PROTEIN"/>
    <property type="match status" value="1"/>
</dbReference>
<dbReference type="EMBL" id="KZ502911">
    <property type="protein sequence ID" value="PKU70774.1"/>
    <property type="molecule type" value="Genomic_DNA"/>
</dbReference>
<evidence type="ECO:0000313" key="2">
    <source>
        <dbReference type="Proteomes" id="UP000233837"/>
    </source>
</evidence>
<accession>A0A2I0W538</accession>
<reference evidence="1 2" key="1">
    <citation type="journal article" date="2016" name="Sci. Rep.">
        <title>The Dendrobium catenatum Lindl. genome sequence provides insights into polysaccharide synthase, floral development and adaptive evolution.</title>
        <authorList>
            <person name="Zhang G.Q."/>
            <person name="Xu Q."/>
            <person name="Bian C."/>
            <person name="Tsai W.C."/>
            <person name="Yeh C.M."/>
            <person name="Liu K.W."/>
            <person name="Yoshida K."/>
            <person name="Zhang L.S."/>
            <person name="Chang S.B."/>
            <person name="Chen F."/>
            <person name="Shi Y."/>
            <person name="Su Y.Y."/>
            <person name="Zhang Y.Q."/>
            <person name="Chen L.J."/>
            <person name="Yin Y."/>
            <person name="Lin M."/>
            <person name="Huang H."/>
            <person name="Deng H."/>
            <person name="Wang Z.W."/>
            <person name="Zhu S.L."/>
            <person name="Zhao X."/>
            <person name="Deng C."/>
            <person name="Niu S.C."/>
            <person name="Huang J."/>
            <person name="Wang M."/>
            <person name="Liu G.H."/>
            <person name="Yang H.J."/>
            <person name="Xiao X.J."/>
            <person name="Hsiao Y.Y."/>
            <person name="Wu W.L."/>
            <person name="Chen Y.Y."/>
            <person name="Mitsuda N."/>
            <person name="Ohme-Takagi M."/>
            <person name="Luo Y.B."/>
            <person name="Van de Peer Y."/>
            <person name="Liu Z.J."/>
        </authorList>
    </citation>
    <scope>NUCLEOTIDE SEQUENCE [LARGE SCALE GENOMIC DNA]</scope>
    <source>
        <tissue evidence="1">The whole plant</tissue>
    </source>
</reference>
<dbReference type="InterPro" id="IPR004158">
    <property type="entry name" value="DUF247_pln"/>
</dbReference>
<dbReference type="AlphaFoldDB" id="A0A2I0W538"/>